<dbReference type="InterPro" id="IPR036412">
    <property type="entry name" value="HAD-like_sf"/>
</dbReference>
<evidence type="ECO:0000313" key="2">
    <source>
        <dbReference type="Proteomes" id="UP001447842"/>
    </source>
</evidence>
<dbReference type="NCBIfam" id="TIGR01509">
    <property type="entry name" value="HAD-SF-IA-v3"/>
    <property type="match status" value="1"/>
</dbReference>
<dbReference type="NCBIfam" id="TIGR01549">
    <property type="entry name" value="HAD-SF-IA-v1"/>
    <property type="match status" value="1"/>
</dbReference>
<dbReference type="InterPro" id="IPR050155">
    <property type="entry name" value="HAD-like_hydrolase_sf"/>
</dbReference>
<dbReference type="PANTHER" id="PTHR43434">
    <property type="entry name" value="PHOSPHOGLYCOLATE PHOSPHATASE"/>
    <property type="match status" value="1"/>
</dbReference>
<dbReference type="Gene3D" id="1.10.150.240">
    <property type="entry name" value="Putative phosphatase, domain 2"/>
    <property type="match status" value="1"/>
</dbReference>
<keyword evidence="2" id="KW-1185">Reference proteome</keyword>
<dbReference type="InterPro" id="IPR041492">
    <property type="entry name" value="HAD_2"/>
</dbReference>
<dbReference type="GO" id="GO:0016787">
    <property type="term" value="F:hydrolase activity"/>
    <property type="evidence" value="ECO:0007669"/>
    <property type="project" value="UniProtKB-KW"/>
</dbReference>
<keyword evidence="1" id="KW-0378">Hydrolase</keyword>
<protein>
    <submittedName>
        <fullName evidence="1">HAD-IA family hydrolase</fullName>
    </submittedName>
</protein>
<dbReference type="InterPro" id="IPR023214">
    <property type="entry name" value="HAD_sf"/>
</dbReference>
<accession>A0ABZ3H956</accession>
<dbReference type="SFLD" id="SFLDS00003">
    <property type="entry name" value="Haloacid_Dehalogenase"/>
    <property type="match status" value="1"/>
</dbReference>
<reference evidence="1 2" key="1">
    <citation type="submission" date="2024-03" db="EMBL/GenBank/DDBJ databases">
        <title>Sulfurimonas sp. HSL3-1.</title>
        <authorList>
            <person name="Wang S."/>
        </authorList>
    </citation>
    <scope>NUCLEOTIDE SEQUENCE [LARGE SCALE GENOMIC DNA]</scope>
    <source>
        <strain evidence="1 2">HSL3-1</strain>
    </source>
</reference>
<dbReference type="SFLD" id="SFLDG01129">
    <property type="entry name" value="C1.5:_HAD__Beta-PGM__Phosphata"/>
    <property type="match status" value="1"/>
</dbReference>
<dbReference type="PANTHER" id="PTHR43434:SF24">
    <property type="entry name" value="HYDROLASE-RELATED"/>
    <property type="match status" value="1"/>
</dbReference>
<dbReference type="Pfam" id="PF13419">
    <property type="entry name" value="HAD_2"/>
    <property type="match status" value="1"/>
</dbReference>
<dbReference type="InterPro" id="IPR006439">
    <property type="entry name" value="HAD-SF_hydro_IA"/>
</dbReference>
<dbReference type="SUPFAM" id="SSF56784">
    <property type="entry name" value="HAD-like"/>
    <property type="match status" value="1"/>
</dbReference>
<dbReference type="EMBL" id="CP147920">
    <property type="protein sequence ID" value="XAU13927.1"/>
    <property type="molecule type" value="Genomic_DNA"/>
</dbReference>
<dbReference type="InterPro" id="IPR023198">
    <property type="entry name" value="PGP-like_dom2"/>
</dbReference>
<sequence length="208" mass="22787">MRIVIFDMDGTLIDSQHDITCSINHVRALNHALPPIDSGTVVAWINRPVRNLPKLFYGTEQYEARDRALFESHYHEQCIQNPVLYPGIRETVETLHAAGVRLAVATNAPSTFAARMIGHLGLADYFDHIIGPDIAGASKPDPAMLRLILDALGFRPQEHRAWMVGDNSKDIDAARLAGITGIFSTWGFSAEGEGDIVIGHPAALLDIV</sequence>
<gene>
    <name evidence="1" type="ORF">WCY31_06620</name>
</gene>
<dbReference type="Gene3D" id="3.40.50.1000">
    <property type="entry name" value="HAD superfamily/HAD-like"/>
    <property type="match status" value="1"/>
</dbReference>
<evidence type="ECO:0000313" key="1">
    <source>
        <dbReference type="EMBL" id="XAU13927.1"/>
    </source>
</evidence>
<dbReference type="PRINTS" id="PR00413">
    <property type="entry name" value="HADHALOGNASE"/>
</dbReference>
<dbReference type="RefSeq" id="WP_345971731.1">
    <property type="nucleotide sequence ID" value="NZ_CP147920.1"/>
</dbReference>
<organism evidence="1 2">
    <name type="scientific">Sulfurimonas diazotrophicus</name>
    <dbReference type="NCBI Taxonomy" id="3131939"/>
    <lineage>
        <taxon>Bacteria</taxon>
        <taxon>Pseudomonadati</taxon>
        <taxon>Campylobacterota</taxon>
        <taxon>Epsilonproteobacteria</taxon>
        <taxon>Campylobacterales</taxon>
        <taxon>Sulfurimonadaceae</taxon>
        <taxon>Sulfurimonas</taxon>
    </lineage>
</organism>
<dbReference type="Proteomes" id="UP001447842">
    <property type="component" value="Chromosome"/>
</dbReference>
<dbReference type="SFLD" id="SFLDG01135">
    <property type="entry name" value="C1.5.6:_HAD__Beta-PGM__Phospha"/>
    <property type="match status" value="1"/>
</dbReference>
<proteinExistence type="predicted"/>
<name>A0ABZ3H956_9BACT</name>